<keyword evidence="3 5" id="KW-1133">Transmembrane helix</keyword>
<feature type="transmembrane region" description="Helical" evidence="5">
    <location>
        <begin position="28"/>
        <end position="53"/>
    </location>
</feature>
<name>A0A5C5X762_9PLAN</name>
<evidence type="ECO:0000256" key="2">
    <source>
        <dbReference type="ARBA" id="ARBA00022692"/>
    </source>
</evidence>
<evidence type="ECO:0000313" key="8">
    <source>
        <dbReference type="EMBL" id="TWT58780.1"/>
    </source>
</evidence>
<keyword evidence="4 5" id="KW-0472">Membrane</keyword>
<keyword evidence="5" id="KW-0874">Quinone</keyword>
<dbReference type="RefSeq" id="WP_146509413.1">
    <property type="nucleotide sequence ID" value="NZ_SIHI01000001.1"/>
</dbReference>
<organism evidence="8 9">
    <name type="scientific">Thalassoglobus neptunius</name>
    <dbReference type="NCBI Taxonomy" id="1938619"/>
    <lineage>
        <taxon>Bacteria</taxon>
        <taxon>Pseudomonadati</taxon>
        <taxon>Planctomycetota</taxon>
        <taxon>Planctomycetia</taxon>
        <taxon>Planctomycetales</taxon>
        <taxon>Planctomycetaceae</taxon>
        <taxon>Thalassoglobus</taxon>
    </lineage>
</organism>
<dbReference type="Proteomes" id="UP000317243">
    <property type="component" value="Unassembled WGS sequence"/>
</dbReference>
<reference evidence="8 9" key="1">
    <citation type="submission" date="2019-02" db="EMBL/GenBank/DDBJ databases">
        <title>Deep-cultivation of Planctomycetes and their phenomic and genomic characterization uncovers novel biology.</title>
        <authorList>
            <person name="Wiegand S."/>
            <person name="Jogler M."/>
            <person name="Boedeker C."/>
            <person name="Pinto D."/>
            <person name="Vollmers J."/>
            <person name="Rivas-Marin E."/>
            <person name="Kohn T."/>
            <person name="Peeters S.H."/>
            <person name="Heuer A."/>
            <person name="Rast P."/>
            <person name="Oberbeckmann S."/>
            <person name="Bunk B."/>
            <person name="Jeske O."/>
            <person name="Meyerdierks A."/>
            <person name="Storesund J.E."/>
            <person name="Kallscheuer N."/>
            <person name="Luecker S."/>
            <person name="Lage O.M."/>
            <person name="Pohl T."/>
            <person name="Merkel B.J."/>
            <person name="Hornburger P."/>
            <person name="Mueller R.-W."/>
            <person name="Bruemmer F."/>
            <person name="Labrenz M."/>
            <person name="Spormann A.M."/>
            <person name="Op Den Camp H."/>
            <person name="Overmann J."/>
            <person name="Amann R."/>
            <person name="Jetten M.S.M."/>
            <person name="Mascher T."/>
            <person name="Medema M.H."/>
            <person name="Devos D.P."/>
            <person name="Kaster A.-K."/>
            <person name="Ovreas L."/>
            <person name="Rohde M."/>
            <person name="Galperin M.Y."/>
            <person name="Jogler C."/>
        </authorList>
    </citation>
    <scope>NUCLEOTIDE SEQUENCE [LARGE SCALE GENOMIC DNA]</scope>
    <source>
        <strain evidence="8 9">KOR42</strain>
    </source>
</reference>
<comment type="function">
    <text evidence="5">NDH-1 shuttles electrons from NADH, via FMN and iron-sulfur (Fe-S) centers, to quinones in the respiratory chain. The immediate electron acceptor for the enzyme in this species is believed to be ubiquinone. Couples the redox reaction to proton translocation (for every two electrons transferred, four hydrogen ions are translocated across the cytoplasmic membrane), and thus conserves the redox energy in a proton gradient. This subunit may bind ubiquinone.</text>
</comment>
<dbReference type="Pfam" id="PF00146">
    <property type="entry name" value="NADHdh"/>
    <property type="match status" value="1"/>
</dbReference>
<evidence type="ECO:0000256" key="1">
    <source>
        <dbReference type="ARBA" id="ARBA00004141"/>
    </source>
</evidence>
<keyword evidence="5 6" id="KW-0520">NAD</keyword>
<dbReference type="GO" id="GO:0005886">
    <property type="term" value="C:plasma membrane"/>
    <property type="evidence" value="ECO:0007669"/>
    <property type="project" value="UniProtKB-SubCell"/>
</dbReference>
<feature type="transmembrane region" description="Helical" evidence="5">
    <location>
        <begin position="135"/>
        <end position="156"/>
    </location>
</feature>
<dbReference type="InterPro" id="IPR018086">
    <property type="entry name" value="NADH_UbQ_OxRdtase_su1_CS"/>
</dbReference>
<comment type="catalytic activity">
    <reaction evidence="5">
        <text>a quinone + NADH + 5 H(+)(in) = a quinol + NAD(+) + 4 H(+)(out)</text>
        <dbReference type="Rhea" id="RHEA:57888"/>
        <dbReference type="ChEBI" id="CHEBI:15378"/>
        <dbReference type="ChEBI" id="CHEBI:24646"/>
        <dbReference type="ChEBI" id="CHEBI:57540"/>
        <dbReference type="ChEBI" id="CHEBI:57945"/>
        <dbReference type="ChEBI" id="CHEBI:132124"/>
    </reaction>
</comment>
<dbReference type="PANTHER" id="PTHR11432">
    <property type="entry name" value="NADH DEHYDROGENASE SUBUNIT 1"/>
    <property type="match status" value="1"/>
</dbReference>
<feature type="transmembrane region" description="Helical" evidence="5">
    <location>
        <begin position="351"/>
        <end position="369"/>
    </location>
</feature>
<feature type="transmembrane region" description="Helical" evidence="5">
    <location>
        <begin position="308"/>
        <end position="331"/>
    </location>
</feature>
<keyword evidence="9" id="KW-1185">Reference proteome</keyword>
<keyword evidence="5" id="KW-0830">Ubiquinone</keyword>
<evidence type="ECO:0000256" key="3">
    <source>
        <dbReference type="ARBA" id="ARBA00022989"/>
    </source>
</evidence>
<dbReference type="NCBIfam" id="NF004741">
    <property type="entry name" value="PRK06076.1-2"/>
    <property type="match status" value="1"/>
</dbReference>
<evidence type="ECO:0000313" key="9">
    <source>
        <dbReference type="Proteomes" id="UP000317243"/>
    </source>
</evidence>
<keyword evidence="2 5" id="KW-0812">Transmembrane</keyword>
<dbReference type="GO" id="GO:0003954">
    <property type="term" value="F:NADH dehydrogenase activity"/>
    <property type="evidence" value="ECO:0007669"/>
    <property type="project" value="TreeGrafter"/>
</dbReference>
<sequence length="429" mass="46886">MNPFLLATSIENWIDSASFWPLSVLPAAVWAAIIHTTLVGLFFGLPAFVFIWAERKVAGRIQDRLGPTRVGGRFGWLQSLADGVKLIQKEDLAPNAADVMLFRLAPYIVVIAAFSAFMFLPFSAGLVAVAMDAGLFIALAVLSLEVLGIVLAGYASGSKWSLFGGMREAAQMVSYEVPLGITVVIPVVVAGTLNLGEIGALQSGGIQNWLIFSSPFTFLAFFVFFTVTLASNKRAPFDLAEAESELVGGFHTEYSGMRWSFFFLAEYASMFFVSALGAILFLGGWWTGFSPLDNWLLSTAQSSVGGDYLLRVFGMKILMVKAAILVFVQIWIRWTLPRLRIDQVMTTCLKYLVPMSCFLFLGAVIWPLVLATTIGQTSIWSPVGDRMPRSRRSGEPEVSSEVEGDETAMNRWNSRDSLVTVGLSTGEAE</sequence>
<dbReference type="EMBL" id="SIHI01000001">
    <property type="protein sequence ID" value="TWT58780.1"/>
    <property type="molecule type" value="Genomic_DNA"/>
</dbReference>
<dbReference type="InterPro" id="IPR001694">
    <property type="entry name" value="NADH_UbQ_OxRdtase_su1/FPO"/>
</dbReference>
<comment type="caution">
    <text evidence="8">The sequence shown here is derived from an EMBL/GenBank/DDBJ whole genome shotgun (WGS) entry which is preliminary data.</text>
</comment>
<feature type="transmembrane region" description="Helical" evidence="5">
    <location>
        <begin position="267"/>
        <end position="288"/>
    </location>
</feature>
<feature type="compositionally biased region" description="Basic and acidic residues" evidence="7">
    <location>
        <begin position="386"/>
        <end position="395"/>
    </location>
</feature>
<evidence type="ECO:0000256" key="4">
    <source>
        <dbReference type="ARBA" id="ARBA00023136"/>
    </source>
</evidence>
<keyword evidence="5" id="KW-1003">Cell membrane</keyword>
<evidence type="ECO:0000256" key="6">
    <source>
        <dbReference type="RuleBase" id="RU000471"/>
    </source>
</evidence>
<comment type="subcellular location">
    <subcellularLocation>
        <location evidence="5 6">Cell membrane</location>
        <topology evidence="5 6">Multi-pass membrane protein</topology>
    </subcellularLocation>
    <subcellularLocation>
        <location evidence="1">Membrane</location>
        <topology evidence="1">Multi-pass membrane protein</topology>
    </subcellularLocation>
</comment>
<dbReference type="PANTHER" id="PTHR11432:SF3">
    <property type="entry name" value="NADH-UBIQUINONE OXIDOREDUCTASE CHAIN 1"/>
    <property type="match status" value="1"/>
</dbReference>
<feature type="transmembrane region" description="Helical" evidence="5">
    <location>
        <begin position="208"/>
        <end position="230"/>
    </location>
</feature>
<evidence type="ECO:0000256" key="7">
    <source>
        <dbReference type="SAM" id="MobiDB-lite"/>
    </source>
</evidence>
<feature type="transmembrane region" description="Helical" evidence="5">
    <location>
        <begin position="104"/>
        <end position="129"/>
    </location>
</feature>
<feature type="transmembrane region" description="Helical" evidence="5">
    <location>
        <begin position="177"/>
        <end position="196"/>
    </location>
</feature>
<comment type="similarity">
    <text evidence="5 6">Belongs to the complex I subunit 1 family.</text>
</comment>
<feature type="region of interest" description="Disordered" evidence="7">
    <location>
        <begin position="384"/>
        <end position="416"/>
    </location>
</feature>
<keyword evidence="8" id="KW-0560">Oxidoreductase</keyword>
<comment type="subunit">
    <text evidence="5">NDH-1 is composed of 14 different subunits. Subunits NuoA, H, J, K, L, M, N constitute the membrane sector of the complex.</text>
</comment>
<dbReference type="OrthoDB" id="9803734at2"/>
<dbReference type="GO" id="GO:0016655">
    <property type="term" value="F:oxidoreductase activity, acting on NAD(P)H, quinone or similar compound as acceptor"/>
    <property type="evidence" value="ECO:0007669"/>
    <property type="project" value="UniProtKB-UniRule"/>
</dbReference>
<dbReference type="HAMAP" id="MF_01350">
    <property type="entry name" value="NDH1_NuoH"/>
    <property type="match status" value="1"/>
</dbReference>
<dbReference type="AlphaFoldDB" id="A0A5C5X762"/>
<dbReference type="GO" id="GO:0048038">
    <property type="term" value="F:quinone binding"/>
    <property type="evidence" value="ECO:0007669"/>
    <property type="project" value="UniProtKB-KW"/>
</dbReference>
<accession>A0A5C5X762</accession>
<dbReference type="PROSITE" id="PS00668">
    <property type="entry name" value="COMPLEX1_ND1_2"/>
    <property type="match status" value="1"/>
</dbReference>
<dbReference type="EC" id="7.1.1.-" evidence="5"/>
<dbReference type="GO" id="GO:0009060">
    <property type="term" value="P:aerobic respiration"/>
    <property type="evidence" value="ECO:0007669"/>
    <property type="project" value="TreeGrafter"/>
</dbReference>
<proteinExistence type="inferred from homology"/>
<keyword evidence="5" id="KW-1278">Translocase</keyword>
<gene>
    <name evidence="8" type="primary">nqo8</name>
    <name evidence="5" type="synonym">nuoH</name>
    <name evidence="8" type="ORF">KOR42_21660</name>
</gene>
<evidence type="ECO:0000256" key="5">
    <source>
        <dbReference type="HAMAP-Rule" id="MF_01350"/>
    </source>
</evidence>
<protein>
    <recommendedName>
        <fullName evidence="5">NADH-quinone oxidoreductase subunit H</fullName>
        <ecNumber evidence="5">7.1.1.-</ecNumber>
    </recommendedName>
    <alternativeName>
        <fullName evidence="5">NADH dehydrogenase I subunit H</fullName>
    </alternativeName>
    <alternativeName>
        <fullName evidence="5">NDH-1 subunit H</fullName>
    </alternativeName>
</protein>